<dbReference type="PaxDb" id="121845-A0A1S3DGQ8"/>
<name>A0A1S3DGQ8_DIACI</name>
<feature type="transmembrane region" description="Helical" evidence="1">
    <location>
        <begin position="57"/>
        <end position="80"/>
    </location>
</feature>
<dbReference type="Proteomes" id="UP000079169">
    <property type="component" value="Unplaced"/>
</dbReference>
<proteinExistence type="predicted"/>
<reference evidence="3" key="1">
    <citation type="submission" date="2025-08" db="UniProtKB">
        <authorList>
            <consortium name="RefSeq"/>
        </authorList>
    </citation>
    <scope>IDENTIFICATION</scope>
</reference>
<dbReference type="AlphaFoldDB" id="A0A1S3DGQ8"/>
<feature type="non-terminal residue" evidence="3">
    <location>
        <position position="88"/>
    </location>
</feature>
<keyword evidence="2" id="KW-1185">Reference proteome</keyword>
<keyword evidence="1" id="KW-0812">Transmembrane</keyword>
<evidence type="ECO:0000313" key="2">
    <source>
        <dbReference type="Proteomes" id="UP000079169"/>
    </source>
</evidence>
<dbReference type="KEGG" id="dci:103518265"/>
<dbReference type="GeneID" id="103518265"/>
<protein>
    <submittedName>
        <fullName evidence="3">Uncharacterized protein LOC103518265</fullName>
    </submittedName>
</protein>
<keyword evidence="1" id="KW-0472">Membrane</keyword>
<keyword evidence="1" id="KW-1133">Transmembrane helix</keyword>
<accession>A0A1S3DGQ8</accession>
<evidence type="ECO:0000256" key="1">
    <source>
        <dbReference type="SAM" id="Phobius"/>
    </source>
</evidence>
<gene>
    <name evidence="3" type="primary">LOC103518265</name>
</gene>
<sequence>MVGFNDLLSNSYQLVKYIDPRNIDVRKLVGIGEPLPTKLEPPKMRQLWELAGGYRNIIRLAGLFGASAVVLGAYGAHTLLASKDPSLE</sequence>
<organism evidence="2 3">
    <name type="scientific">Diaphorina citri</name>
    <name type="common">Asian citrus psyllid</name>
    <dbReference type="NCBI Taxonomy" id="121845"/>
    <lineage>
        <taxon>Eukaryota</taxon>
        <taxon>Metazoa</taxon>
        <taxon>Ecdysozoa</taxon>
        <taxon>Arthropoda</taxon>
        <taxon>Hexapoda</taxon>
        <taxon>Insecta</taxon>
        <taxon>Pterygota</taxon>
        <taxon>Neoptera</taxon>
        <taxon>Paraneoptera</taxon>
        <taxon>Hemiptera</taxon>
        <taxon>Sternorrhyncha</taxon>
        <taxon>Psylloidea</taxon>
        <taxon>Psyllidae</taxon>
        <taxon>Diaphorininae</taxon>
        <taxon>Diaphorina</taxon>
    </lineage>
</organism>
<dbReference type="RefSeq" id="XP_008481547.2">
    <property type="nucleotide sequence ID" value="XM_008483325.3"/>
</dbReference>
<evidence type="ECO:0000313" key="3">
    <source>
        <dbReference type="RefSeq" id="XP_008481547.2"/>
    </source>
</evidence>